<sequence>MNPKGYKFEVQIYIEKLEMKCNLSFKVQVILKCGNQKLMTQQLADFNQGNAIINETLCIQTNLQSINGTFQEKIIELLILLITTKGNKKAGQCYINIAQLLNQEKYDINQELLLENCPDHKAKIYSKIRLAEVEKVDLEVINPQSSIVLQQGSDKKQGLFTPLKAALENTVKKYFGDNQSAQSQNLENQFSRNYTNYPILKDDSSHLNSQIQQQNFQQVQQDLQDVHEELQQQMIMYTEMKDQNDQLKQELEIEKGKKEALNKQVQEQRLQMENMIDQHKYQEQIYQYEQQLSQIQSQLRQAQKDNETLTLNYKKAMQQQNKLSEEYNQNQQSINYEEKSAFQLKQKIKELEEICNEKDQLYQALEKSNNDSQLKNIYFENQIIQLHQQVEQLKTKLISKDVVNESQKENLNSLNIQLLNLKNQNSSLQQTQRMMNDKIDEQSKQIVNQQELINQQFREIKQQYEDILNQNQQTIQQLNKELNEKNNELNSQQTTCKQLKLQLDDVLKQLEKSKKEGGQIQPEPDLNYMEKESQFQEEIKKCHEREEELKSKVQILLQSTNQFQKEVMRKLFRDPQIPNAQAEVPNQLIELNRAIALKFSKLKQDLEGHQLQIQAQEQSYIENSENQHMTLELTQAKLKIDNLLNENKYLHLQLATKSECLNNLNLIILNQNQKIENLESQNKDFKQKSQREEEIHHQLSQQIKVVDDQKQDLQIQIKALQIEILKKEDLINNESSKILQLSQQNQQQIIINEQLQFQIKEQTQHAQQLKQEFLISKSDQDQQNNSLIMELNRKIQALQITNQQIFDQKQQKENQIEKLQQDRLFEQKNEDQSKKEDNQYIVGNLFNPLLIEETQESQQKQQILEQRLQALTVQLNQQTSALLQAQTFTEQLKNEYHQILEKVALSETELKLQLEQSRVMNNNLQSLCNSQRIQLNACEIQIQQKNNKIDELETQLKQNQFQFQKEVQELQQQLFTENDQCQKEKEIIQQYIDELEYKQLELTNQVKEKDIQLSDIRRQNEILSKQLVELQQINERTQNLEQSCLENIQKYEQQIQEIKLKNIQGSNNMMKQIQELSQQSQQDQVKLLNLQNQLSENEDKHASEIQLITKNYVNGLKYKDDQMQQIQNNQQIKLEQQNGIKFLESIKNNLEQEQFENFQYNSKIQFTNENLVAQNQPQELQLNQLQKTIKELEQKNQELEIEKINISNNYQQALIEAQSLNHIQHNSNEKIEKIQEEVIILKCRIGDMLNTAQEFGGAQLVDKLQQALGIKEQST</sequence>
<dbReference type="PROSITE" id="PS51840">
    <property type="entry name" value="C2_NT"/>
    <property type="match status" value="1"/>
</dbReference>
<accession>A0A8S1TW10</accession>
<reference evidence="3" key="1">
    <citation type="submission" date="2021-01" db="EMBL/GenBank/DDBJ databases">
        <authorList>
            <consortium name="Genoscope - CEA"/>
            <person name="William W."/>
        </authorList>
    </citation>
    <scope>NUCLEOTIDE SEQUENCE</scope>
</reference>
<protein>
    <recommendedName>
        <fullName evidence="2">C2 NT-type domain-containing protein</fullName>
    </recommendedName>
</protein>
<feature type="domain" description="C2 NT-type" evidence="2">
    <location>
        <begin position="1"/>
        <end position="132"/>
    </location>
</feature>
<feature type="coiled-coil region" evidence="1">
    <location>
        <begin position="457"/>
        <end position="516"/>
    </location>
</feature>
<feature type="coiled-coil region" evidence="1">
    <location>
        <begin position="1013"/>
        <end position="1093"/>
    </location>
</feature>
<dbReference type="InterPro" id="IPR019448">
    <property type="entry name" value="NT-C2"/>
</dbReference>
<feature type="coiled-coil region" evidence="1">
    <location>
        <begin position="1133"/>
        <end position="1216"/>
    </location>
</feature>
<dbReference type="EMBL" id="CAJJDP010000032">
    <property type="protein sequence ID" value="CAD8156378.1"/>
    <property type="molecule type" value="Genomic_DNA"/>
</dbReference>
<gene>
    <name evidence="3" type="ORF">POCTA_138.1.T0320073</name>
</gene>
<feature type="coiled-coil region" evidence="1">
    <location>
        <begin position="213"/>
        <end position="371"/>
    </location>
</feature>
<keyword evidence="1" id="KW-0175">Coiled coil</keyword>
<dbReference type="Pfam" id="PF10358">
    <property type="entry name" value="NT-C2"/>
    <property type="match status" value="1"/>
</dbReference>
<feature type="coiled-coil region" evidence="1">
    <location>
        <begin position="599"/>
        <end position="829"/>
    </location>
</feature>
<organism evidence="3 4">
    <name type="scientific">Paramecium octaurelia</name>
    <dbReference type="NCBI Taxonomy" id="43137"/>
    <lineage>
        <taxon>Eukaryota</taxon>
        <taxon>Sar</taxon>
        <taxon>Alveolata</taxon>
        <taxon>Ciliophora</taxon>
        <taxon>Intramacronucleata</taxon>
        <taxon>Oligohymenophorea</taxon>
        <taxon>Peniculida</taxon>
        <taxon>Parameciidae</taxon>
        <taxon>Paramecium</taxon>
    </lineage>
</organism>
<dbReference type="OrthoDB" id="10532121at2759"/>
<dbReference type="OMA" id="KKCHERE"/>
<evidence type="ECO:0000313" key="3">
    <source>
        <dbReference type="EMBL" id="CAD8156378.1"/>
    </source>
</evidence>
<dbReference type="AlphaFoldDB" id="A0A8S1TW10"/>
<feature type="coiled-coil region" evidence="1">
    <location>
        <begin position="935"/>
        <end position="973"/>
    </location>
</feature>
<evidence type="ECO:0000259" key="2">
    <source>
        <dbReference type="PROSITE" id="PS51840"/>
    </source>
</evidence>
<proteinExistence type="predicted"/>
<comment type="caution">
    <text evidence="3">The sequence shown here is derived from an EMBL/GenBank/DDBJ whole genome shotgun (WGS) entry which is preliminary data.</text>
</comment>
<evidence type="ECO:0000313" key="4">
    <source>
        <dbReference type="Proteomes" id="UP000683925"/>
    </source>
</evidence>
<feature type="coiled-coil region" evidence="1">
    <location>
        <begin position="404"/>
        <end position="431"/>
    </location>
</feature>
<keyword evidence="4" id="KW-1185">Reference proteome</keyword>
<dbReference type="Proteomes" id="UP000683925">
    <property type="component" value="Unassembled WGS sequence"/>
</dbReference>
<name>A0A8S1TW10_PAROT</name>
<evidence type="ECO:0000256" key="1">
    <source>
        <dbReference type="SAM" id="Coils"/>
    </source>
</evidence>